<evidence type="ECO:0000256" key="7">
    <source>
        <dbReference type="ARBA" id="ARBA00023136"/>
    </source>
</evidence>
<dbReference type="Gene3D" id="1.10.3470.10">
    <property type="entry name" value="ABC transporter involved in vitamin B12 uptake, BtuC"/>
    <property type="match status" value="1"/>
</dbReference>
<accession>A0A553STB0</accession>
<keyword evidence="7 8" id="KW-0472">Membrane</keyword>
<organism evidence="9 10">
    <name type="scientific">Niallia circulans</name>
    <name type="common">Bacillus circulans</name>
    <dbReference type="NCBI Taxonomy" id="1397"/>
    <lineage>
        <taxon>Bacteria</taxon>
        <taxon>Bacillati</taxon>
        <taxon>Bacillota</taxon>
        <taxon>Bacilli</taxon>
        <taxon>Bacillales</taxon>
        <taxon>Bacillaceae</taxon>
        <taxon>Niallia</taxon>
    </lineage>
</organism>
<dbReference type="GO" id="GO:0022857">
    <property type="term" value="F:transmembrane transporter activity"/>
    <property type="evidence" value="ECO:0007669"/>
    <property type="project" value="InterPro"/>
</dbReference>
<feature type="transmembrane region" description="Helical" evidence="8">
    <location>
        <begin position="6"/>
        <end position="26"/>
    </location>
</feature>
<reference evidence="10" key="1">
    <citation type="submission" date="2018-10" db="EMBL/GenBank/DDBJ databases">
        <title>FDA dAtabase for Regulatory Grade micrObial Sequences (FDA-ARGOS): Supporting development and validation of Infectious Disease Dx tests.</title>
        <authorList>
            <person name="Minogue T."/>
            <person name="Wolcott M."/>
            <person name="Wasieloski L."/>
            <person name="Aguilar W."/>
            <person name="Moore D."/>
            <person name="Tallon L."/>
            <person name="Sadzewicz L."/>
            <person name="Sengamalay N."/>
            <person name="Ott S."/>
            <person name="Godinez A."/>
            <person name="Nagaraj S."/>
            <person name="Vavikolanu K."/>
            <person name="Vyas G."/>
            <person name="Nadendla S."/>
            <person name="George J."/>
            <person name="Sichtig H."/>
        </authorList>
    </citation>
    <scope>NUCLEOTIDE SEQUENCE [LARGE SCALE GENOMIC DNA]</scope>
    <source>
        <strain evidence="10">FDAARGOS_343</strain>
    </source>
</reference>
<feature type="transmembrane region" description="Helical" evidence="8">
    <location>
        <begin position="276"/>
        <end position="301"/>
    </location>
</feature>
<feature type="transmembrane region" description="Helical" evidence="8">
    <location>
        <begin position="235"/>
        <end position="264"/>
    </location>
</feature>
<keyword evidence="4" id="KW-1003">Cell membrane</keyword>
<evidence type="ECO:0000256" key="5">
    <source>
        <dbReference type="ARBA" id="ARBA00022692"/>
    </source>
</evidence>
<feature type="transmembrane region" description="Helical" evidence="8">
    <location>
        <begin position="62"/>
        <end position="82"/>
    </location>
</feature>
<evidence type="ECO:0000256" key="4">
    <source>
        <dbReference type="ARBA" id="ARBA00022475"/>
    </source>
</evidence>
<keyword evidence="3" id="KW-0813">Transport</keyword>
<gene>
    <name evidence="9" type="ORF">CEQ21_04630</name>
</gene>
<name>A0A553STB0_NIACI</name>
<dbReference type="FunFam" id="1.10.3470.10:FF:000001">
    <property type="entry name" value="Vitamin B12 ABC transporter permease BtuC"/>
    <property type="match status" value="1"/>
</dbReference>
<dbReference type="PANTHER" id="PTHR30472:SF1">
    <property type="entry name" value="FE(3+) DICITRATE TRANSPORT SYSTEM PERMEASE PROTEIN FECC-RELATED"/>
    <property type="match status" value="1"/>
</dbReference>
<keyword evidence="5 8" id="KW-0812">Transmembrane</keyword>
<evidence type="ECO:0000256" key="2">
    <source>
        <dbReference type="ARBA" id="ARBA00007935"/>
    </source>
</evidence>
<dbReference type="Proteomes" id="UP000319837">
    <property type="component" value="Unassembled WGS sequence"/>
</dbReference>
<dbReference type="AlphaFoldDB" id="A0A553STB0"/>
<comment type="caution">
    <text evidence="9">The sequence shown here is derived from an EMBL/GenBank/DDBJ whole genome shotgun (WGS) entry which is preliminary data.</text>
</comment>
<feature type="transmembrane region" description="Helical" evidence="8">
    <location>
        <begin position="117"/>
        <end position="139"/>
    </location>
</feature>
<evidence type="ECO:0000313" key="10">
    <source>
        <dbReference type="Proteomes" id="UP000319837"/>
    </source>
</evidence>
<dbReference type="EMBL" id="RIBP01000001">
    <property type="protein sequence ID" value="TRZ40230.1"/>
    <property type="molecule type" value="Genomic_DNA"/>
</dbReference>
<comment type="subcellular location">
    <subcellularLocation>
        <location evidence="1">Cell membrane</location>
        <topology evidence="1">Multi-pass membrane protein</topology>
    </subcellularLocation>
</comment>
<dbReference type="PANTHER" id="PTHR30472">
    <property type="entry name" value="FERRIC ENTEROBACTIN TRANSPORT SYSTEM PERMEASE PROTEIN"/>
    <property type="match status" value="1"/>
</dbReference>
<evidence type="ECO:0000256" key="1">
    <source>
        <dbReference type="ARBA" id="ARBA00004651"/>
    </source>
</evidence>
<feature type="transmembrane region" description="Helical" evidence="8">
    <location>
        <begin position="145"/>
        <end position="170"/>
    </location>
</feature>
<proteinExistence type="inferred from homology"/>
<feature type="transmembrane region" description="Helical" evidence="8">
    <location>
        <begin position="88"/>
        <end position="110"/>
    </location>
</feature>
<evidence type="ECO:0000256" key="8">
    <source>
        <dbReference type="SAM" id="Phobius"/>
    </source>
</evidence>
<feature type="transmembrane region" description="Helical" evidence="8">
    <location>
        <begin position="307"/>
        <end position="324"/>
    </location>
</feature>
<dbReference type="CDD" id="cd06550">
    <property type="entry name" value="TM_ABC_iron-siderophores_like"/>
    <property type="match status" value="1"/>
</dbReference>
<dbReference type="GO" id="GO:0005886">
    <property type="term" value="C:plasma membrane"/>
    <property type="evidence" value="ECO:0007669"/>
    <property type="project" value="UniProtKB-SubCell"/>
</dbReference>
<dbReference type="GO" id="GO:0033214">
    <property type="term" value="P:siderophore-iron import into cell"/>
    <property type="evidence" value="ECO:0007669"/>
    <property type="project" value="TreeGrafter"/>
</dbReference>
<evidence type="ECO:0000256" key="6">
    <source>
        <dbReference type="ARBA" id="ARBA00022989"/>
    </source>
</evidence>
<keyword evidence="6 8" id="KW-1133">Transmembrane helix</keyword>
<protein>
    <submittedName>
        <fullName evidence="9">Iron ABC transporter permease</fullName>
    </submittedName>
</protein>
<comment type="similarity">
    <text evidence="2">Belongs to the binding-protein-dependent transport system permease family. FecCD subfamily.</text>
</comment>
<dbReference type="SUPFAM" id="SSF81345">
    <property type="entry name" value="ABC transporter involved in vitamin B12 uptake, BtuC"/>
    <property type="match status" value="1"/>
</dbReference>
<evidence type="ECO:0000256" key="3">
    <source>
        <dbReference type="ARBA" id="ARBA00022448"/>
    </source>
</evidence>
<sequence>MAYRFNLPFVFAAGLLILLVSSFFSLKIGAFSFTSTQIVTDLFSKSESESAIILQDVRMPRLLITIITGANLAVAGALIQALMRNPLASPSVLGINAGASLTVVSCLVFFPAITGYWLIITGFVGATIAALLIFIMSVVFRGGNIAVSISLVGIAIQAFFSSATQSILIFNEESIKTILIWLAGMTAGSAWDDVYLLLPLSLLVYLLAFCSHRSLSILLLGEEVAINLGQRIMAIKLYVSILVILLAGATVSIVGPIGFVGLIIPHIVRYLAGQDYKWVLPLSALYGGCLLVVADILSRFIMFPAETPVGILTALLGSVYFVYLSRIKKMKEKS</sequence>
<dbReference type="InterPro" id="IPR037294">
    <property type="entry name" value="ABC_BtuC-like"/>
</dbReference>
<dbReference type="InterPro" id="IPR000522">
    <property type="entry name" value="ABC_transptr_permease_BtuC"/>
</dbReference>
<dbReference type="Pfam" id="PF01032">
    <property type="entry name" value="FecCD"/>
    <property type="match status" value="1"/>
</dbReference>
<evidence type="ECO:0000313" key="9">
    <source>
        <dbReference type="EMBL" id="TRZ40230.1"/>
    </source>
</evidence>
<feature type="transmembrane region" description="Helical" evidence="8">
    <location>
        <begin position="194"/>
        <end position="215"/>
    </location>
</feature>